<feature type="region of interest" description="Disordered" evidence="1">
    <location>
        <begin position="240"/>
        <end position="262"/>
    </location>
</feature>
<evidence type="ECO:0000256" key="1">
    <source>
        <dbReference type="SAM" id="MobiDB-lite"/>
    </source>
</evidence>
<dbReference type="AlphaFoldDB" id="A0AAD4LHK8"/>
<accession>A0AAD4LHK8</accession>
<protein>
    <submittedName>
        <fullName evidence="3">Uncharacterized protein</fullName>
    </submittedName>
</protein>
<feature type="transmembrane region" description="Helical" evidence="2">
    <location>
        <begin position="114"/>
        <end position="137"/>
    </location>
</feature>
<keyword evidence="4" id="KW-1185">Reference proteome</keyword>
<comment type="caution">
    <text evidence="3">The sequence shown here is derived from an EMBL/GenBank/DDBJ whole genome shotgun (WGS) entry which is preliminary data.</text>
</comment>
<sequence length="262" mass="30153">MFLNNEPVAYAHLVKLVHVFAGIYVWEYVTNLDFEWEIYTGQRHWRWSFLVYLVARALALACLVTMMIGFDVTTPYDCDVWFRVVLATSWSSGVFASLLLVLRGVALWARDRKVIAIASAVWFANLGGSIYATTRGYSHWSPSTKYCPIDGTSDFRWSILINFIQDLTLLCIMFSGVLHKKNSTRLWNMLYIQGLWWILAWILTELPSIALSFRGVNEHWNLMFQVPHMTLTTSPMTMNPTLRHDGGSPQSTHHVFSTMDKT</sequence>
<keyword evidence="2" id="KW-0812">Transmembrane</keyword>
<keyword evidence="2" id="KW-1133">Transmembrane helix</keyword>
<dbReference type="Proteomes" id="UP001201163">
    <property type="component" value="Unassembled WGS sequence"/>
</dbReference>
<feature type="transmembrane region" description="Helical" evidence="2">
    <location>
        <begin position="190"/>
        <end position="213"/>
    </location>
</feature>
<organism evidence="3 4">
    <name type="scientific">Lactarius akahatsu</name>
    <dbReference type="NCBI Taxonomy" id="416441"/>
    <lineage>
        <taxon>Eukaryota</taxon>
        <taxon>Fungi</taxon>
        <taxon>Dikarya</taxon>
        <taxon>Basidiomycota</taxon>
        <taxon>Agaricomycotina</taxon>
        <taxon>Agaricomycetes</taxon>
        <taxon>Russulales</taxon>
        <taxon>Russulaceae</taxon>
        <taxon>Lactarius</taxon>
    </lineage>
</organism>
<name>A0AAD4LHK8_9AGAM</name>
<evidence type="ECO:0000256" key="2">
    <source>
        <dbReference type="SAM" id="Phobius"/>
    </source>
</evidence>
<proteinExistence type="predicted"/>
<dbReference type="EMBL" id="JAKELL010000045">
    <property type="protein sequence ID" value="KAH8987850.1"/>
    <property type="molecule type" value="Genomic_DNA"/>
</dbReference>
<feature type="transmembrane region" description="Helical" evidence="2">
    <location>
        <begin position="49"/>
        <end position="68"/>
    </location>
</feature>
<feature type="transmembrane region" description="Helical" evidence="2">
    <location>
        <begin position="80"/>
        <end position="102"/>
    </location>
</feature>
<feature type="transmembrane region" description="Helical" evidence="2">
    <location>
        <begin position="157"/>
        <end position="178"/>
    </location>
</feature>
<evidence type="ECO:0000313" key="4">
    <source>
        <dbReference type="Proteomes" id="UP001201163"/>
    </source>
</evidence>
<gene>
    <name evidence="3" type="ORF">EDB92DRAFT_1099609</name>
</gene>
<keyword evidence="2" id="KW-0472">Membrane</keyword>
<reference evidence="3" key="1">
    <citation type="submission" date="2022-01" db="EMBL/GenBank/DDBJ databases">
        <title>Comparative genomics reveals a dynamic genome evolution in the ectomycorrhizal milk-cap (Lactarius) mushrooms.</title>
        <authorList>
            <consortium name="DOE Joint Genome Institute"/>
            <person name="Lebreton A."/>
            <person name="Tang N."/>
            <person name="Kuo A."/>
            <person name="LaButti K."/>
            <person name="Drula E."/>
            <person name="Barry K."/>
            <person name="Clum A."/>
            <person name="Lipzen A."/>
            <person name="Mousain D."/>
            <person name="Ng V."/>
            <person name="Wang R."/>
            <person name="Wang X."/>
            <person name="Dai Y."/>
            <person name="Henrissat B."/>
            <person name="Grigoriev I.V."/>
            <person name="Guerin-Laguette A."/>
            <person name="Yu F."/>
            <person name="Martin F.M."/>
        </authorList>
    </citation>
    <scope>NUCLEOTIDE SEQUENCE</scope>
    <source>
        <strain evidence="3">QP</strain>
    </source>
</reference>
<evidence type="ECO:0000313" key="3">
    <source>
        <dbReference type="EMBL" id="KAH8987850.1"/>
    </source>
</evidence>